<comment type="catalytic activity">
    <reaction evidence="1">
        <text>Exonucleolytic cleavage in the 3'- to 5'-direction to yield nucleoside 5'-phosphates.</text>
        <dbReference type="EC" id="3.1.11.2"/>
    </reaction>
</comment>
<dbReference type="Proteomes" id="UP001295444">
    <property type="component" value="Chromosome 06"/>
</dbReference>
<evidence type="ECO:0000256" key="9">
    <source>
        <dbReference type="ARBA" id="ARBA00023204"/>
    </source>
</evidence>
<proteinExistence type="inferred from homology"/>
<evidence type="ECO:0000256" key="4">
    <source>
        <dbReference type="ARBA" id="ARBA00012115"/>
    </source>
</evidence>
<dbReference type="InterPro" id="IPR004808">
    <property type="entry name" value="AP_endonuc_1"/>
</dbReference>
<dbReference type="GO" id="GO:0008081">
    <property type="term" value="F:phosphoric diester hydrolase activity"/>
    <property type="evidence" value="ECO:0007669"/>
    <property type="project" value="TreeGrafter"/>
</dbReference>
<evidence type="ECO:0000313" key="12">
    <source>
        <dbReference type="Proteomes" id="UP001295444"/>
    </source>
</evidence>
<dbReference type="PANTHER" id="PTHR22748:SF26">
    <property type="entry name" value="ENDONUCLEASE_EXONUCLEASE_PHOSPHATASE DOMAIN-CONTAINING PROTEIN"/>
    <property type="match status" value="1"/>
</dbReference>
<dbReference type="InterPro" id="IPR036691">
    <property type="entry name" value="Endo/exonu/phosph_ase_sf"/>
</dbReference>
<sequence length="167" mass="18874">MTLTPAPLHILTINAKGLNKPEKRSGALRDFHKQRASIVMLQETHFQKGARPKLTNQHYTQGYYSDYHGGKARGTAILFHKRVPFWEGGCLSDDEGRYLFLKGEIAGRQYTFATIYAPNTRHLKQTLHKHQAFKEGTLILGGDFNVALEPSWDTSTGTSHIPNQQLQ</sequence>
<evidence type="ECO:0000313" key="11">
    <source>
        <dbReference type="EMBL" id="CAH2301823.1"/>
    </source>
</evidence>
<evidence type="ECO:0000256" key="6">
    <source>
        <dbReference type="ARBA" id="ARBA00022763"/>
    </source>
</evidence>
<dbReference type="GO" id="GO:0003906">
    <property type="term" value="F:DNA-(apurinic or apyrimidinic site) endonuclease activity"/>
    <property type="evidence" value="ECO:0007669"/>
    <property type="project" value="TreeGrafter"/>
</dbReference>
<keyword evidence="12" id="KW-1185">Reference proteome</keyword>
<dbReference type="Gene3D" id="3.60.10.10">
    <property type="entry name" value="Endonuclease/exonuclease/phosphatase"/>
    <property type="match status" value="1"/>
</dbReference>
<dbReference type="GO" id="GO:0008311">
    <property type="term" value="F:double-stranded DNA 3'-5' DNA exonuclease activity"/>
    <property type="evidence" value="ECO:0007669"/>
    <property type="project" value="UniProtKB-EC"/>
</dbReference>
<evidence type="ECO:0000256" key="8">
    <source>
        <dbReference type="ARBA" id="ARBA00022842"/>
    </source>
</evidence>
<reference evidence="11" key="1">
    <citation type="submission" date="2022-03" db="EMBL/GenBank/DDBJ databases">
        <authorList>
            <person name="Alioto T."/>
            <person name="Alioto T."/>
            <person name="Gomez Garrido J."/>
        </authorList>
    </citation>
    <scope>NUCLEOTIDE SEQUENCE</scope>
</reference>
<organism evidence="11 12">
    <name type="scientific">Pelobates cultripes</name>
    <name type="common">Western spadefoot toad</name>
    <dbReference type="NCBI Taxonomy" id="61616"/>
    <lineage>
        <taxon>Eukaryota</taxon>
        <taxon>Metazoa</taxon>
        <taxon>Chordata</taxon>
        <taxon>Craniata</taxon>
        <taxon>Vertebrata</taxon>
        <taxon>Euteleostomi</taxon>
        <taxon>Amphibia</taxon>
        <taxon>Batrachia</taxon>
        <taxon>Anura</taxon>
        <taxon>Pelobatoidea</taxon>
        <taxon>Pelobatidae</taxon>
        <taxon>Pelobates</taxon>
    </lineage>
</organism>
<dbReference type="GO" id="GO:0006284">
    <property type="term" value="P:base-excision repair"/>
    <property type="evidence" value="ECO:0007669"/>
    <property type="project" value="TreeGrafter"/>
</dbReference>
<dbReference type="Pfam" id="PF03372">
    <property type="entry name" value="Exo_endo_phos"/>
    <property type="match status" value="1"/>
</dbReference>
<comment type="cofactor">
    <cofactor evidence="2">
        <name>Mg(2+)</name>
        <dbReference type="ChEBI" id="CHEBI:18420"/>
    </cofactor>
</comment>
<comment type="similarity">
    <text evidence="3">Belongs to the DNA repair enzymes AP/ExoA family.</text>
</comment>
<keyword evidence="5" id="KW-0479">Metal-binding</keyword>
<evidence type="ECO:0000256" key="3">
    <source>
        <dbReference type="ARBA" id="ARBA00007092"/>
    </source>
</evidence>
<dbReference type="GO" id="GO:0005634">
    <property type="term" value="C:nucleus"/>
    <property type="evidence" value="ECO:0007669"/>
    <property type="project" value="TreeGrafter"/>
</dbReference>
<dbReference type="GO" id="GO:0046872">
    <property type="term" value="F:metal ion binding"/>
    <property type="evidence" value="ECO:0007669"/>
    <property type="project" value="UniProtKB-KW"/>
</dbReference>
<evidence type="ECO:0000256" key="1">
    <source>
        <dbReference type="ARBA" id="ARBA00000493"/>
    </source>
</evidence>
<keyword evidence="8" id="KW-0460">Magnesium</keyword>
<dbReference type="InterPro" id="IPR005135">
    <property type="entry name" value="Endo/exonuclease/phosphatase"/>
</dbReference>
<dbReference type="SUPFAM" id="SSF56219">
    <property type="entry name" value="DNase I-like"/>
    <property type="match status" value="1"/>
</dbReference>
<dbReference type="EC" id="3.1.11.2" evidence="4"/>
<evidence type="ECO:0000259" key="10">
    <source>
        <dbReference type="Pfam" id="PF03372"/>
    </source>
</evidence>
<protein>
    <recommendedName>
        <fullName evidence="4">exodeoxyribonuclease III</fullName>
        <ecNumber evidence="4">3.1.11.2</ecNumber>
    </recommendedName>
</protein>
<evidence type="ECO:0000256" key="2">
    <source>
        <dbReference type="ARBA" id="ARBA00001946"/>
    </source>
</evidence>
<accession>A0AAD1WF67</accession>
<dbReference type="AlphaFoldDB" id="A0AAD1WF67"/>
<dbReference type="PANTHER" id="PTHR22748">
    <property type="entry name" value="AP ENDONUCLEASE"/>
    <property type="match status" value="1"/>
</dbReference>
<evidence type="ECO:0000256" key="5">
    <source>
        <dbReference type="ARBA" id="ARBA00022723"/>
    </source>
</evidence>
<keyword evidence="9" id="KW-0234">DNA repair</keyword>
<keyword evidence="6" id="KW-0227">DNA damage</keyword>
<evidence type="ECO:0000256" key="7">
    <source>
        <dbReference type="ARBA" id="ARBA00022801"/>
    </source>
</evidence>
<gene>
    <name evidence="11" type="ORF">PECUL_23A026670</name>
</gene>
<feature type="non-terminal residue" evidence="11">
    <location>
        <position position="167"/>
    </location>
</feature>
<feature type="domain" description="Endonuclease/exonuclease/phosphatase" evidence="10">
    <location>
        <begin position="12"/>
        <end position="163"/>
    </location>
</feature>
<name>A0AAD1WF67_PELCU</name>
<dbReference type="EMBL" id="OW240917">
    <property type="protein sequence ID" value="CAH2301823.1"/>
    <property type="molecule type" value="Genomic_DNA"/>
</dbReference>
<keyword evidence="7" id="KW-0378">Hydrolase</keyword>